<reference evidence="1" key="1">
    <citation type="submission" date="2021-09" db="EMBL/GenBank/DDBJ databases">
        <authorList>
            <person name="Martin H S."/>
        </authorList>
    </citation>
    <scope>NUCLEOTIDE SEQUENCE</scope>
</reference>
<organism evidence="1 2">
    <name type="scientific">Danaus chrysippus</name>
    <name type="common">African queen</name>
    <dbReference type="NCBI Taxonomy" id="151541"/>
    <lineage>
        <taxon>Eukaryota</taxon>
        <taxon>Metazoa</taxon>
        <taxon>Ecdysozoa</taxon>
        <taxon>Arthropoda</taxon>
        <taxon>Hexapoda</taxon>
        <taxon>Insecta</taxon>
        <taxon>Pterygota</taxon>
        <taxon>Neoptera</taxon>
        <taxon>Endopterygota</taxon>
        <taxon>Lepidoptera</taxon>
        <taxon>Glossata</taxon>
        <taxon>Ditrysia</taxon>
        <taxon>Papilionoidea</taxon>
        <taxon>Nymphalidae</taxon>
        <taxon>Danainae</taxon>
        <taxon>Danaini</taxon>
        <taxon>Danaina</taxon>
        <taxon>Danaus</taxon>
        <taxon>Anosia</taxon>
    </lineage>
</organism>
<accession>A0A8J2W181</accession>
<name>A0A8J2W181_9NEOP</name>
<gene>
    <name evidence="1" type="ORF">DCHRY22_LOCUS4643</name>
</gene>
<dbReference type="EMBL" id="CAKASE010000049">
    <property type="protein sequence ID" value="CAG9563514.1"/>
    <property type="molecule type" value="Genomic_DNA"/>
</dbReference>
<dbReference type="OrthoDB" id="7338835at2759"/>
<proteinExistence type="predicted"/>
<protein>
    <submittedName>
        <fullName evidence="1">(African queen) hypothetical protein</fullName>
    </submittedName>
</protein>
<comment type="caution">
    <text evidence="1">The sequence shown here is derived from an EMBL/GenBank/DDBJ whole genome shotgun (WGS) entry which is preliminary data.</text>
</comment>
<evidence type="ECO:0000313" key="1">
    <source>
        <dbReference type="EMBL" id="CAG9563514.1"/>
    </source>
</evidence>
<evidence type="ECO:0000313" key="2">
    <source>
        <dbReference type="Proteomes" id="UP000789524"/>
    </source>
</evidence>
<dbReference type="AlphaFoldDB" id="A0A8J2W181"/>
<sequence>MNRKIKNKTKRTSRPVPVYDNTEEKLIKSIENENNNTNLDNLLTDCDDTKADIEETQEQYETSEAFKSEVERFIEISKYFSSPLRKTASYVCENKLVSYPNPYRIEYRRGGVTTQHIRFCNQTLEPVYVKLYKCVPVMEQFKFINLSQSRCKRIPPGLTYSLGLIYDDLNEKPCCNGKLIFVASRKTTTPCYQICEIDLHINAQKVRLVTI</sequence>
<keyword evidence="2" id="KW-1185">Reference proteome</keyword>
<dbReference type="Proteomes" id="UP000789524">
    <property type="component" value="Unassembled WGS sequence"/>
</dbReference>